<dbReference type="Proteomes" id="UP001603857">
    <property type="component" value="Unassembled WGS sequence"/>
</dbReference>
<feature type="region of interest" description="Disordered" evidence="1">
    <location>
        <begin position="25"/>
        <end position="52"/>
    </location>
</feature>
<evidence type="ECO:0000313" key="3">
    <source>
        <dbReference type="Proteomes" id="UP001603857"/>
    </source>
</evidence>
<organism evidence="2 3">
    <name type="scientific">Flemingia macrophylla</name>
    <dbReference type="NCBI Taxonomy" id="520843"/>
    <lineage>
        <taxon>Eukaryota</taxon>
        <taxon>Viridiplantae</taxon>
        <taxon>Streptophyta</taxon>
        <taxon>Embryophyta</taxon>
        <taxon>Tracheophyta</taxon>
        <taxon>Spermatophyta</taxon>
        <taxon>Magnoliopsida</taxon>
        <taxon>eudicotyledons</taxon>
        <taxon>Gunneridae</taxon>
        <taxon>Pentapetalae</taxon>
        <taxon>rosids</taxon>
        <taxon>fabids</taxon>
        <taxon>Fabales</taxon>
        <taxon>Fabaceae</taxon>
        <taxon>Papilionoideae</taxon>
        <taxon>50 kb inversion clade</taxon>
        <taxon>NPAAA clade</taxon>
        <taxon>indigoferoid/millettioid clade</taxon>
        <taxon>Phaseoleae</taxon>
        <taxon>Flemingia</taxon>
    </lineage>
</organism>
<evidence type="ECO:0000256" key="1">
    <source>
        <dbReference type="SAM" id="MobiDB-lite"/>
    </source>
</evidence>
<protein>
    <submittedName>
        <fullName evidence="2">Uncharacterized protein</fullName>
    </submittedName>
</protein>
<comment type="caution">
    <text evidence="2">The sequence shown here is derived from an EMBL/GenBank/DDBJ whole genome shotgun (WGS) entry which is preliminary data.</text>
</comment>
<reference evidence="2 3" key="1">
    <citation type="submission" date="2024-08" db="EMBL/GenBank/DDBJ databases">
        <title>Insights into the chromosomal genome structure of Flemingia macrophylla.</title>
        <authorList>
            <person name="Ding Y."/>
            <person name="Zhao Y."/>
            <person name="Bi W."/>
            <person name="Wu M."/>
            <person name="Zhao G."/>
            <person name="Gong Y."/>
            <person name="Li W."/>
            <person name="Zhang P."/>
        </authorList>
    </citation>
    <scope>NUCLEOTIDE SEQUENCE [LARGE SCALE GENOMIC DNA]</scope>
    <source>
        <strain evidence="2">DYQJB</strain>
        <tissue evidence="2">Leaf</tissue>
    </source>
</reference>
<gene>
    <name evidence="2" type="ORF">Fmac_011593</name>
</gene>
<name>A0ABD1MMW9_9FABA</name>
<feature type="compositionally biased region" description="Basic and acidic residues" evidence="1">
    <location>
        <begin position="38"/>
        <end position="51"/>
    </location>
</feature>
<feature type="compositionally biased region" description="Basic residues" evidence="1">
    <location>
        <begin position="28"/>
        <end position="37"/>
    </location>
</feature>
<accession>A0ABD1MMW9</accession>
<proteinExistence type="predicted"/>
<evidence type="ECO:0000313" key="2">
    <source>
        <dbReference type="EMBL" id="KAL2337147.1"/>
    </source>
</evidence>
<dbReference type="EMBL" id="JBGMDY010000004">
    <property type="protein sequence ID" value="KAL2337147.1"/>
    <property type="molecule type" value="Genomic_DNA"/>
</dbReference>
<dbReference type="AlphaFoldDB" id="A0ABD1MMW9"/>
<sequence length="99" mass="11299">MTFKSGFEPPLKVLLLRAVEVRTPLKKEPRKRKRSNGRGRENAEATRRVSECESNQCENLNVKYLVESHGSQPEVVVVIVDARRVSHLVVSEHVDSFDE</sequence>
<keyword evidence="3" id="KW-1185">Reference proteome</keyword>